<dbReference type="AlphaFoldDB" id="A0A2N9IYV5"/>
<feature type="domain" description="Reverse transcriptase" evidence="2">
    <location>
        <begin position="333"/>
        <end position="565"/>
    </location>
</feature>
<dbReference type="PANTHER" id="PTHR33116:SF78">
    <property type="entry name" value="OS12G0587133 PROTEIN"/>
    <property type="match status" value="1"/>
</dbReference>
<dbReference type="EMBL" id="OIVN01006301">
    <property type="protein sequence ID" value="SPD30082.1"/>
    <property type="molecule type" value="Genomic_DNA"/>
</dbReference>
<feature type="region of interest" description="Disordered" evidence="1">
    <location>
        <begin position="1"/>
        <end position="71"/>
    </location>
</feature>
<organism evidence="3">
    <name type="scientific">Fagus sylvatica</name>
    <name type="common">Beechnut</name>
    <dbReference type="NCBI Taxonomy" id="28930"/>
    <lineage>
        <taxon>Eukaryota</taxon>
        <taxon>Viridiplantae</taxon>
        <taxon>Streptophyta</taxon>
        <taxon>Embryophyta</taxon>
        <taxon>Tracheophyta</taxon>
        <taxon>Spermatophyta</taxon>
        <taxon>Magnoliopsida</taxon>
        <taxon>eudicotyledons</taxon>
        <taxon>Gunneridae</taxon>
        <taxon>Pentapetalae</taxon>
        <taxon>rosids</taxon>
        <taxon>fabids</taxon>
        <taxon>Fagales</taxon>
        <taxon>Fagaceae</taxon>
        <taxon>Fagus</taxon>
    </lineage>
</organism>
<evidence type="ECO:0000259" key="2">
    <source>
        <dbReference type="PROSITE" id="PS50878"/>
    </source>
</evidence>
<evidence type="ECO:0000256" key="1">
    <source>
        <dbReference type="SAM" id="MobiDB-lite"/>
    </source>
</evidence>
<dbReference type="CDD" id="cd01650">
    <property type="entry name" value="RT_nLTR_like"/>
    <property type="match status" value="1"/>
</dbReference>
<accession>A0A2N9IYV5</accession>
<protein>
    <recommendedName>
        <fullName evidence="2">Reverse transcriptase domain-containing protein</fullName>
    </recommendedName>
</protein>
<dbReference type="PROSITE" id="PS50878">
    <property type="entry name" value="RT_POL"/>
    <property type="match status" value="1"/>
</dbReference>
<dbReference type="InterPro" id="IPR000477">
    <property type="entry name" value="RT_dom"/>
</dbReference>
<dbReference type="PANTHER" id="PTHR33116">
    <property type="entry name" value="REVERSE TRANSCRIPTASE ZINC-BINDING DOMAIN-CONTAINING PROTEIN-RELATED-RELATED"/>
    <property type="match status" value="1"/>
</dbReference>
<evidence type="ECO:0000313" key="3">
    <source>
        <dbReference type="EMBL" id="SPD30082.1"/>
    </source>
</evidence>
<gene>
    <name evidence="3" type="ORF">FSB_LOCUS57964</name>
</gene>
<name>A0A2N9IYV5_FAGSY</name>
<feature type="compositionally biased region" description="Polar residues" evidence="1">
    <location>
        <begin position="1"/>
        <end position="12"/>
    </location>
</feature>
<dbReference type="Pfam" id="PF00078">
    <property type="entry name" value="RVT_1"/>
    <property type="match status" value="1"/>
</dbReference>
<proteinExistence type="predicted"/>
<sequence>MFDTSNGLNQAAKSGPVNEPKPASKPSLNPRQIQKVWKPIRPKPNTLASDPEARTGSGSFQPMSSPRCPELSTSNRFSVLQIGETSGSCDSHESESCPMAVSCTAAPPQADPSGPSGSGFVDEGAIVLHAFAVPGSELTEVDHTWGSSSEWVLELRDSRRVTIPLSLIRQPVVSDSLPTVLTSAGQLVIPGVFAGVGSIIDDLSSLGSGEDDEDEENISLVWEDSEMEGVENALVCWEDDTRTLEVEPLAMSKPVETGLSEGIPVIQDHGGVVTPSDWVLGKSKRIDLDAISESITNFYSHLFEEGESDRPLLDGLDFSMIPEEDALWLERPFGEEEVADVKSLNATFMSLILKKTEALEVKDFRPISLVGGSYKILAKLLANRLKVVLPKIISTSQNAFVQGRQILDSVLIASECVDSRLQHGGFRGALCPSGFFRSSRGLRQGDPLSPLLFVIVMEALSRLLDRAVREGLFSGFLVGTSAGNSLMLSHLLFADDTLIFCGADSDQVTNLRHVFTWFEAVSGLKINLSKSEIVPIGDVLHIVELMQILGCKQSFLPLQYLGLPLGASFKKQTIWNPVLERVEKRLASWKRLYLSKGGKLTLIKSTLSSIPTYFLSLFPILARVANRLEKLQRDFLWCGMEEKQKFHLVNWSQICAPLRYGGLAVWDLRSFNKALLGKWLWQYGSEREALWRLVVDAKYGSLWGGWSSNSGRAPYGVSVWKFIRKDWDAFSLYCSYSVGDGRRVKFWHDCWCGDIALKEAFPDLFVISRDKDALVADLMSFPNNRLHWDFHFVRNVQDWELESLTSFMDLLYSCSLKGVGEDWLCWRNRATKGFTVKDYYGLLVSSFCCFFSLEDYLEGEGVVVYGVWIIWAGLGDALSGASALGSMADPWC</sequence>
<reference evidence="3" key="1">
    <citation type="submission" date="2018-02" db="EMBL/GenBank/DDBJ databases">
        <authorList>
            <person name="Cohen D.B."/>
            <person name="Kent A.D."/>
        </authorList>
    </citation>
    <scope>NUCLEOTIDE SEQUENCE</scope>
</reference>
<dbReference type="SUPFAM" id="SSF56672">
    <property type="entry name" value="DNA/RNA polymerases"/>
    <property type="match status" value="1"/>
</dbReference>
<dbReference type="InterPro" id="IPR043502">
    <property type="entry name" value="DNA/RNA_pol_sf"/>
</dbReference>